<dbReference type="AlphaFoldDB" id="A0A0K2T3I8"/>
<evidence type="ECO:0000313" key="1">
    <source>
        <dbReference type="EMBL" id="CDW20603.1"/>
    </source>
</evidence>
<dbReference type="EMBL" id="HACA01003242">
    <property type="protein sequence ID" value="CDW20603.1"/>
    <property type="molecule type" value="Transcribed_RNA"/>
</dbReference>
<organism evidence="1">
    <name type="scientific">Lepeophtheirus salmonis</name>
    <name type="common">Salmon louse</name>
    <name type="synonym">Caligus salmonis</name>
    <dbReference type="NCBI Taxonomy" id="72036"/>
    <lineage>
        <taxon>Eukaryota</taxon>
        <taxon>Metazoa</taxon>
        <taxon>Ecdysozoa</taxon>
        <taxon>Arthropoda</taxon>
        <taxon>Crustacea</taxon>
        <taxon>Multicrustacea</taxon>
        <taxon>Hexanauplia</taxon>
        <taxon>Copepoda</taxon>
        <taxon>Siphonostomatoida</taxon>
        <taxon>Caligidae</taxon>
        <taxon>Lepeophtheirus</taxon>
    </lineage>
</organism>
<reference evidence="1" key="1">
    <citation type="submission" date="2014-05" db="EMBL/GenBank/DDBJ databases">
        <authorList>
            <person name="Chronopoulou M."/>
        </authorList>
    </citation>
    <scope>NUCLEOTIDE SEQUENCE</scope>
    <source>
        <tissue evidence="1">Whole organism</tissue>
    </source>
</reference>
<sequence length="71" mass="8473">MIFRPKLNTSSTYTTHTFIRPLEITCFTLRILVSSDYVFPSASTLKSHTYIYFQQKFNHRWFFFAALQPSQ</sequence>
<proteinExistence type="predicted"/>
<protein>
    <submittedName>
        <fullName evidence="1">Uncharacterized protein</fullName>
    </submittedName>
</protein>
<accession>A0A0K2T3I8</accession>
<name>A0A0K2T3I8_LEPSM</name>